<dbReference type="GO" id="GO:0003712">
    <property type="term" value="F:transcription coregulator activity"/>
    <property type="evidence" value="ECO:0007669"/>
    <property type="project" value="InterPro"/>
</dbReference>
<sequence>MNGKRTKMLPKLRTLKITFLLIMSLSLLCIYNWTSTKIAVRDLIYLTRPIWDGSQQVFTIVPHYYTDGLNGSQLCHFHGWQKRTNTVQVIDTIIFSIELDLLEIRIKELWPFVDHFIVLEADKTFTGRQKRLLLNEKADKTFTGRQKRLLLNESLRNFLWAKEKLRYHSYTGLEALKPGENPFKNEGQMRGYLDQVVSKYAKTGDIIICSDVDEIPSEETVQLLRDCTGFSNNMHLQLNMYLYSFEYFYSTDDSWRAHISIYDNNFHYRHGRLSDHLLADAGWHCSFCFRNISDFIFKMTSYSHNDRVMDEKLLLKEEIQKKICNGEDVYDMYPEVYSFRELVLKFGAIPKPVWDKYKGKPFTILPHYYSEELNSSQLCHLHGWQKRTNTVQVIDTIIFSVELDLLEIRIKELWPFVDHFIVLEADKTFTGKQKKLYLNERLEDFSWAKEKLRYHSYSGLKVLKPGENPFRNEGLMRAFLNQIVSKYAKTGDIIICSDVDEIPSVQTVQLVKECDGYPENMNLLLKMYLYSFEWFLVDEEESRSAHISLYRQNQFRYTHGRTSNYILADAEQEDVHKSMCELREEVDKHDQQIRQLQKNLKEAEHILSTAIYQAKHKLQIISKATTQPMQSEELIRYAHKISAAHSVSAPYNWEIGDQRRPYPTDVEMRSGLLANASDPTTMSNIIAQQSHQMNNYGSGAQTAQQQQQDYPAGGS</sequence>
<dbReference type="PANTHER" id="PTHR12224">
    <property type="entry name" value="BETA-1,4-MANNOSYL-GLYCOPROTEIN BETA-1,4-N-ACETYLGLUCOSAMINYL-TRANSFERASE"/>
    <property type="match status" value="1"/>
</dbReference>
<reference evidence="9" key="1">
    <citation type="submission" date="2020-11" db="EMBL/GenBank/DDBJ databases">
        <authorList>
            <person name="Tran Van P."/>
        </authorList>
    </citation>
    <scope>NUCLEOTIDE SEQUENCE</scope>
</reference>
<evidence type="ECO:0000313" key="9">
    <source>
        <dbReference type="EMBL" id="CAD7625682.1"/>
    </source>
</evidence>
<dbReference type="GO" id="GO:0006357">
    <property type="term" value="P:regulation of transcription by RNA polymerase II"/>
    <property type="evidence" value="ECO:0007669"/>
    <property type="project" value="InterPro"/>
</dbReference>
<keyword evidence="8" id="KW-1133">Transmembrane helix</keyword>
<evidence type="ECO:0000256" key="2">
    <source>
        <dbReference type="ARBA" id="ARBA00009626"/>
    </source>
</evidence>
<dbReference type="InterPro" id="IPR019258">
    <property type="entry name" value="Mediator_Med4"/>
</dbReference>
<evidence type="ECO:0000256" key="6">
    <source>
        <dbReference type="SAM" id="Coils"/>
    </source>
</evidence>
<evidence type="ECO:0000313" key="10">
    <source>
        <dbReference type="Proteomes" id="UP000759131"/>
    </source>
</evidence>
<keyword evidence="6" id="KW-0175">Coiled coil</keyword>
<evidence type="ECO:0000256" key="3">
    <source>
        <dbReference type="ARBA" id="ARBA00023015"/>
    </source>
</evidence>
<dbReference type="EMBL" id="CAJPIZ010003244">
    <property type="protein sequence ID" value="CAG2106112.1"/>
    <property type="molecule type" value="Genomic_DNA"/>
</dbReference>
<dbReference type="InterPro" id="IPR006813">
    <property type="entry name" value="Glyco_trans_17"/>
</dbReference>
<evidence type="ECO:0000256" key="1">
    <source>
        <dbReference type="ARBA" id="ARBA00004123"/>
    </source>
</evidence>
<gene>
    <name evidence="9" type="ORF">OSB1V03_LOCUS6115</name>
</gene>
<dbReference type="GO" id="GO:0016592">
    <property type="term" value="C:mediator complex"/>
    <property type="evidence" value="ECO:0007669"/>
    <property type="project" value="InterPro"/>
</dbReference>
<keyword evidence="8" id="KW-0812">Transmembrane</keyword>
<name>A0A7R9KM88_9ACAR</name>
<proteinExistence type="inferred from homology"/>
<dbReference type="AlphaFoldDB" id="A0A7R9KM88"/>
<dbReference type="GO" id="GO:0016020">
    <property type="term" value="C:membrane"/>
    <property type="evidence" value="ECO:0007669"/>
    <property type="project" value="InterPro"/>
</dbReference>
<evidence type="ECO:0000256" key="8">
    <source>
        <dbReference type="SAM" id="Phobius"/>
    </source>
</evidence>
<dbReference type="Proteomes" id="UP000759131">
    <property type="component" value="Unassembled WGS sequence"/>
</dbReference>
<comment type="subcellular location">
    <subcellularLocation>
        <location evidence="1">Nucleus</location>
    </subcellularLocation>
</comment>
<keyword evidence="5" id="KW-0539">Nucleus</keyword>
<keyword evidence="10" id="KW-1185">Reference proteome</keyword>
<feature type="transmembrane region" description="Helical" evidence="8">
    <location>
        <begin position="12"/>
        <end position="33"/>
    </location>
</feature>
<feature type="coiled-coil region" evidence="6">
    <location>
        <begin position="579"/>
        <end position="613"/>
    </location>
</feature>
<comment type="similarity">
    <text evidence="2">Belongs to the Mediator complex subunit 4 family.</text>
</comment>
<keyword evidence="8" id="KW-0472">Membrane</keyword>
<dbReference type="PANTHER" id="PTHR12224:SF0">
    <property type="entry name" value="BETA-1,4-MANNOSYL-GLYCOPROTEIN 4-BETA-N-ACETYLGLUCOSAMINYLTRANSFERASE"/>
    <property type="match status" value="1"/>
</dbReference>
<organism evidence="9">
    <name type="scientific">Medioppia subpectinata</name>
    <dbReference type="NCBI Taxonomy" id="1979941"/>
    <lineage>
        <taxon>Eukaryota</taxon>
        <taxon>Metazoa</taxon>
        <taxon>Ecdysozoa</taxon>
        <taxon>Arthropoda</taxon>
        <taxon>Chelicerata</taxon>
        <taxon>Arachnida</taxon>
        <taxon>Acari</taxon>
        <taxon>Acariformes</taxon>
        <taxon>Sarcoptiformes</taxon>
        <taxon>Oribatida</taxon>
        <taxon>Brachypylina</taxon>
        <taxon>Oppioidea</taxon>
        <taxon>Oppiidae</taxon>
        <taxon>Medioppia</taxon>
    </lineage>
</organism>
<dbReference type="GO" id="GO:0006044">
    <property type="term" value="P:N-acetylglucosamine metabolic process"/>
    <property type="evidence" value="ECO:0007669"/>
    <property type="project" value="TreeGrafter"/>
</dbReference>
<evidence type="ECO:0000256" key="4">
    <source>
        <dbReference type="ARBA" id="ARBA00023163"/>
    </source>
</evidence>
<keyword evidence="3" id="KW-0805">Transcription regulation</keyword>
<keyword evidence="4" id="KW-0804">Transcription</keyword>
<dbReference type="EMBL" id="OC857819">
    <property type="protein sequence ID" value="CAD7625682.1"/>
    <property type="molecule type" value="Genomic_DNA"/>
</dbReference>
<protein>
    <submittedName>
        <fullName evidence="9">Uncharacterized protein</fullName>
    </submittedName>
</protein>
<dbReference type="Pfam" id="PF10018">
    <property type="entry name" value="Med4"/>
    <property type="match status" value="1"/>
</dbReference>
<dbReference type="OrthoDB" id="6474464at2759"/>
<dbReference type="GO" id="GO:0003830">
    <property type="term" value="F:beta-1,4-mannosylglycoprotein 4-beta-N-acetylglucosaminyltransferase activity"/>
    <property type="evidence" value="ECO:0007669"/>
    <property type="project" value="InterPro"/>
</dbReference>
<evidence type="ECO:0000256" key="7">
    <source>
        <dbReference type="SAM" id="MobiDB-lite"/>
    </source>
</evidence>
<feature type="region of interest" description="Disordered" evidence="7">
    <location>
        <begin position="695"/>
        <end position="715"/>
    </location>
</feature>
<dbReference type="Pfam" id="PF04724">
    <property type="entry name" value="Glyco_transf_17"/>
    <property type="match status" value="1"/>
</dbReference>
<accession>A0A7R9KM88</accession>
<evidence type="ECO:0000256" key="5">
    <source>
        <dbReference type="ARBA" id="ARBA00023242"/>
    </source>
</evidence>